<proteinExistence type="predicted"/>
<sequence>MNQDLPSSGATAQPPCPSTSRNFLVGNIHVLYNPKRGDIKLGQVVLVCSLIALVS</sequence>
<gene>
    <name evidence="1" type="ORF">Slati_3413400</name>
</gene>
<organism evidence="1">
    <name type="scientific">Sesamum latifolium</name>
    <dbReference type="NCBI Taxonomy" id="2727402"/>
    <lineage>
        <taxon>Eukaryota</taxon>
        <taxon>Viridiplantae</taxon>
        <taxon>Streptophyta</taxon>
        <taxon>Embryophyta</taxon>
        <taxon>Tracheophyta</taxon>
        <taxon>Spermatophyta</taxon>
        <taxon>Magnoliopsida</taxon>
        <taxon>eudicotyledons</taxon>
        <taxon>Gunneridae</taxon>
        <taxon>Pentapetalae</taxon>
        <taxon>asterids</taxon>
        <taxon>lamiids</taxon>
        <taxon>Lamiales</taxon>
        <taxon>Pedaliaceae</taxon>
        <taxon>Sesamum</taxon>
    </lineage>
</organism>
<dbReference type="AlphaFoldDB" id="A0AAW2UHX3"/>
<accession>A0AAW2UHX3</accession>
<dbReference type="InterPro" id="IPR036691">
    <property type="entry name" value="Endo/exonu/phosph_ase_sf"/>
</dbReference>
<protein>
    <submittedName>
        <fullName evidence="1">Carbon catabolite repressor protein 43</fullName>
    </submittedName>
</protein>
<dbReference type="EMBL" id="JACGWN010000012">
    <property type="protein sequence ID" value="KAL0415815.1"/>
    <property type="molecule type" value="Genomic_DNA"/>
</dbReference>
<evidence type="ECO:0000313" key="1">
    <source>
        <dbReference type="EMBL" id="KAL0415815.1"/>
    </source>
</evidence>
<name>A0AAW2UHX3_9LAMI</name>
<reference evidence="1" key="1">
    <citation type="submission" date="2020-06" db="EMBL/GenBank/DDBJ databases">
        <authorList>
            <person name="Li T."/>
            <person name="Hu X."/>
            <person name="Zhang T."/>
            <person name="Song X."/>
            <person name="Zhang H."/>
            <person name="Dai N."/>
            <person name="Sheng W."/>
            <person name="Hou X."/>
            <person name="Wei L."/>
        </authorList>
    </citation>
    <scope>NUCLEOTIDE SEQUENCE</scope>
    <source>
        <strain evidence="1">KEN1</strain>
        <tissue evidence="1">Leaf</tissue>
    </source>
</reference>
<dbReference type="Gene3D" id="3.60.10.10">
    <property type="entry name" value="Endonuclease/exonuclease/phosphatase"/>
    <property type="match status" value="1"/>
</dbReference>
<reference evidence="1" key="2">
    <citation type="journal article" date="2024" name="Plant">
        <title>Genomic evolution and insights into agronomic trait innovations of Sesamum species.</title>
        <authorList>
            <person name="Miao H."/>
            <person name="Wang L."/>
            <person name="Qu L."/>
            <person name="Liu H."/>
            <person name="Sun Y."/>
            <person name="Le M."/>
            <person name="Wang Q."/>
            <person name="Wei S."/>
            <person name="Zheng Y."/>
            <person name="Lin W."/>
            <person name="Duan Y."/>
            <person name="Cao H."/>
            <person name="Xiong S."/>
            <person name="Wang X."/>
            <person name="Wei L."/>
            <person name="Li C."/>
            <person name="Ma Q."/>
            <person name="Ju M."/>
            <person name="Zhao R."/>
            <person name="Li G."/>
            <person name="Mu C."/>
            <person name="Tian Q."/>
            <person name="Mei H."/>
            <person name="Zhang T."/>
            <person name="Gao T."/>
            <person name="Zhang H."/>
        </authorList>
    </citation>
    <scope>NUCLEOTIDE SEQUENCE</scope>
    <source>
        <strain evidence="1">KEN1</strain>
    </source>
</reference>
<comment type="caution">
    <text evidence="1">The sequence shown here is derived from an EMBL/GenBank/DDBJ whole genome shotgun (WGS) entry which is preliminary data.</text>
</comment>